<name>A0AAV9UUJ4_9PEZI</name>
<comment type="caution">
    <text evidence="1">The sequence shown here is derived from an EMBL/GenBank/DDBJ whole genome shotgun (WGS) entry which is preliminary data.</text>
</comment>
<keyword evidence="2" id="KW-1185">Reference proteome</keyword>
<evidence type="ECO:0000313" key="2">
    <source>
        <dbReference type="Proteomes" id="UP001373714"/>
    </source>
</evidence>
<gene>
    <name evidence="1" type="ORF">TWF730_010049</name>
</gene>
<dbReference type="Proteomes" id="UP001373714">
    <property type="component" value="Unassembled WGS sequence"/>
</dbReference>
<proteinExistence type="predicted"/>
<evidence type="ECO:0000313" key="1">
    <source>
        <dbReference type="EMBL" id="KAK6349299.1"/>
    </source>
</evidence>
<sequence length="317" mass="35593">MRLPVTGRYLFIGLVGQLAIVHPVYGIANVPKDVYDKLVEQQGTKSAFTDLGTALGELVTGVLSNTGTGGQTLPTIVDRFTTKLKIAATTLSQANPSTLSQYGFTDPTRAKAAASALMSYSGYIAELPHTPVLPDFSNQLVPIPQDFWNPDDPAPEMYSDTKPAEIFPLLEKFARYVDNQGVELTNYRSLIQWLFAARYNPAQQTEDLNMEFFDQFMDRMRALSSNVQDVLQQYVNIWFEINGQYTFGGGLDVDFYNDQRELQAYLETRAAELKEVMAALWECHGFIGMVRIYEPYVEPPKREKKKGKGKKDPAGTW</sequence>
<accession>A0AAV9UUJ4</accession>
<organism evidence="1 2">
    <name type="scientific">Orbilia blumenaviensis</name>
    <dbReference type="NCBI Taxonomy" id="1796055"/>
    <lineage>
        <taxon>Eukaryota</taxon>
        <taxon>Fungi</taxon>
        <taxon>Dikarya</taxon>
        <taxon>Ascomycota</taxon>
        <taxon>Pezizomycotina</taxon>
        <taxon>Orbiliomycetes</taxon>
        <taxon>Orbiliales</taxon>
        <taxon>Orbiliaceae</taxon>
        <taxon>Orbilia</taxon>
    </lineage>
</organism>
<reference evidence="1 2" key="1">
    <citation type="submission" date="2019-10" db="EMBL/GenBank/DDBJ databases">
        <authorList>
            <person name="Palmer J.M."/>
        </authorList>
    </citation>
    <scope>NUCLEOTIDE SEQUENCE [LARGE SCALE GENOMIC DNA]</scope>
    <source>
        <strain evidence="1 2">TWF730</strain>
    </source>
</reference>
<dbReference type="AlphaFoldDB" id="A0AAV9UUJ4"/>
<protein>
    <submittedName>
        <fullName evidence="1">Uncharacterized protein</fullName>
    </submittedName>
</protein>
<dbReference type="EMBL" id="JAVHNS010000007">
    <property type="protein sequence ID" value="KAK6349299.1"/>
    <property type="molecule type" value="Genomic_DNA"/>
</dbReference>